<dbReference type="PANTHER" id="PTHR43079">
    <property type="entry name" value="PROBABLE CADMIUM/ZINC-TRANSPORTING ATPASE HMA1"/>
    <property type="match status" value="1"/>
</dbReference>
<feature type="transmembrane region" description="Helical" evidence="11">
    <location>
        <begin position="42"/>
        <end position="61"/>
    </location>
</feature>
<evidence type="ECO:0000313" key="14">
    <source>
        <dbReference type="Proteomes" id="UP000016064"/>
    </source>
</evidence>
<dbReference type="InterPro" id="IPR023214">
    <property type="entry name" value="HAD_sf"/>
</dbReference>
<keyword evidence="14" id="KW-1185">Reference proteome</keyword>
<sequence>MFSRLFSTPFSPEVLDTFFESGMSEDSSPMLSPKSRLLSRNLSLKSACLALVMYLISLGGSLFGSEAISRLFIVLTFFLAGTPAVIKSLDDIRNKTINIDILMTSAAFGSIFIDGALEGALLLVLFTFSEALGLMVSGKARSTLVSLKNLTPTMAWIVLDNGNLKKTPISQVQVGDVIRTKSGEIVPLDGVITHGCSSINLMHLTGEKVPKFCQVGSIVPAGARNLEGSFDLKVLRTGADSTISHIINLVIQAQNSKPRLQKRLDQYASIYTLAIFAISASIAILVPLFSSIPFFGPNSAFYRALAFLIAASPCALIIAIPIAYLSAVNACAKNGILLKGGVVLDRLVSCNSIVMDKTGTLTTGELTCMGCDLIGPSHPNFFSLILSLEQSSSHPIAEAIVTYLTKQQIISLPADTYQTIPGHGVQGIFQGNKLFIGKVSTALQSVDKKYVDEITDRVNSARQRGEICSLAYFNSSCALFYFKDVPRTNAKAIIEELQKSGYPVSMLTGDHRVSAENTAKVLGITEVFSDLSPDDKLDKVRELAKNRHILMVGDGINDAPALAQATVGIAMGEAGSATAVEAADVVLLNDALSSLPWLIQKAKSTQKIVSQNLALALAVIFLVSWPASLGMIPLWLAVILHEGSTIVVGLNALRLLK</sequence>
<dbReference type="InterPro" id="IPR008250">
    <property type="entry name" value="ATPase_P-typ_transduc_dom_A_sf"/>
</dbReference>
<dbReference type="Pfam" id="PF00702">
    <property type="entry name" value="Hydrolase"/>
    <property type="match status" value="1"/>
</dbReference>
<keyword evidence="3 11" id="KW-0812">Transmembrane</keyword>
<dbReference type="NCBIfam" id="TIGR01525">
    <property type="entry name" value="ATPase-IB_hvy"/>
    <property type="match status" value="1"/>
</dbReference>
<keyword evidence="11" id="KW-1003">Cell membrane</keyword>
<dbReference type="EC" id="3.6.3.3" evidence="13"/>
<evidence type="ECO:0000256" key="9">
    <source>
        <dbReference type="ARBA" id="ARBA00022989"/>
    </source>
</evidence>
<dbReference type="SFLD" id="SFLDS00003">
    <property type="entry name" value="Haloacid_Dehalogenase"/>
    <property type="match status" value="1"/>
</dbReference>
<dbReference type="SUPFAM" id="SSF81665">
    <property type="entry name" value="Calcium ATPase, transmembrane domain M"/>
    <property type="match status" value="1"/>
</dbReference>
<dbReference type="Gene3D" id="2.70.150.10">
    <property type="entry name" value="Calcium-transporting ATPase, cytoplasmic transduction domain A"/>
    <property type="match status" value="1"/>
</dbReference>
<dbReference type="InterPro" id="IPR027256">
    <property type="entry name" value="P-typ_ATPase_IB"/>
</dbReference>
<gene>
    <name evidence="13" type="primary">cadA</name>
    <name evidence="13" type="ORF">H359_1005</name>
</gene>
<feature type="transmembrane region" description="Helical" evidence="11">
    <location>
        <begin position="608"/>
        <end position="628"/>
    </location>
</feature>
<evidence type="ECO:0000256" key="4">
    <source>
        <dbReference type="ARBA" id="ARBA00022723"/>
    </source>
</evidence>
<dbReference type="InterPro" id="IPR051949">
    <property type="entry name" value="Cation_Transport_ATPase"/>
</dbReference>
<keyword evidence="5 11" id="KW-0547">Nucleotide-binding</keyword>
<dbReference type="SFLD" id="SFLDG00002">
    <property type="entry name" value="C1.7:_P-type_atpase_like"/>
    <property type="match status" value="1"/>
</dbReference>
<feature type="transmembrane region" description="Helical" evidence="11">
    <location>
        <begin position="267"/>
        <end position="289"/>
    </location>
</feature>
<reference evidence="13 14" key="1">
    <citation type="submission" date="2013-07" db="EMBL/GenBank/DDBJ databases">
        <title>Isolation of a new Chlamydia species from the feral Sacred Ibis (Threskiornis aethiopicus): Chlamydia ibidis.</title>
        <authorList>
            <person name="Vorimore F."/>
            <person name="Hsia R.-C."/>
            <person name="Huot-Creasy H."/>
            <person name="Bastian S."/>
            <person name="Deruyter L."/>
            <person name="Passet A."/>
            <person name="Sachse K."/>
            <person name="Bavoil P."/>
            <person name="Myers G."/>
            <person name="Laroucau K."/>
        </authorList>
    </citation>
    <scope>NUCLEOTIDE SEQUENCE [LARGE SCALE GENOMIC DNA]</scope>
    <source>
        <strain evidence="13 14">10-1398/6</strain>
    </source>
</reference>
<dbReference type="SUPFAM" id="SSF81653">
    <property type="entry name" value="Calcium ATPase, transduction domain A"/>
    <property type="match status" value="1"/>
</dbReference>
<dbReference type="InterPro" id="IPR001757">
    <property type="entry name" value="P_typ_ATPase"/>
</dbReference>
<dbReference type="PRINTS" id="PR00120">
    <property type="entry name" value="HATPASE"/>
</dbReference>
<proteinExistence type="inferred from homology"/>
<name>A0ABP2XCZ3_9CHLA</name>
<evidence type="ECO:0000256" key="11">
    <source>
        <dbReference type="RuleBase" id="RU362081"/>
    </source>
</evidence>
<dbReference type="InterPro" id="IPR018303">
    <property type="entry name" value="ATPase_P-typ_P_site"/>
</dbReference>
<keyword evidence="8" id="KW-1278">Translocase</keyword>
<dbReference type="SUPFAM" id="SSF56784">
    <property type="entry name" value="HAD-like"/>
    <property type="match status" value="1"/>
</dbReference>
<dbReference type="PROSITE" id="PS00154">
    <property type="entry name" value="ATPASE_E1_E2"/>
    <property type="match status" value="1"/>
</dbReference>
<dbReference type="SUPFAM" id="SSF81660">
    <property type="entry name" value="Metal cation-transporting ATPase, ATP-binding domain N"/>
    <property type="match status" value="1"/>
</dbReference>
<dbReference type="PANTHER" id="PTHR43079:SF1">
    <property type="entry name" value="CADMIUM_ZINC-TRANSPORTING ATPASE HMA1, CHLOROPLASTIC-RELATED"/>
    <property type="match status" value="1"/>
</dbReference>
<dbReference type="InterPro" id="IPR023299">
    <property type="entry name" value="ATPase_P-typ_cyto_dom_N"/>
</dbReference>
<evidence type="ECO:0000256" key="6">
    <source>
        <dbReference type="ARBA" id="ARBA00022840"/>
    </source>
</evidence>
<dbReference type="InterPro" id="IPR059000">
    <property type="entry name" value="ATPase_P-type_domA"/>
</dbReference>
<evidence type="ECO:0000313" key="13">
    <source>
        <dbReference type="EMBL" id="EQM62268.1"/>
    </source>
</evidence>
<dbReference type="PRINTS" id="PR00119">
    <property type="entry name" value="CATATPASE"/>
</dbReference>
<evidence type="ECO:0000256" key="5">
    <source>
        <dbReference type="ARBA" id="ARBA00022741"/>
    </source>
</evidence>
<evidence type="ECO:0000256" key="8">
    <source>
        <dbReference type="ARBA" id="ARBA00022967"/>
    </source>
</evidence>
<dbReference type="SFLD" id="SFLDF00027">
    <property type="entry name" value="p-type_atpase"/>
    <property type="match status" value="1"/>
</dbReference>
<feature type="transmembrane region" description="Helical" evidence="11">
    <location>
        <begin position="67"/>
        <end position="85"/>
    </location>
</feature>
<dbReference type="GO" id="GO:0016787">
    <property type="term" value="F:hydrolase activity"/>
    <property type="evidence" value="ECO:0007669"/>
    <property type="project" value="UniProtKB-KW"/>
</dbReference>
<dbReference type="Pfam" id="PF00122">
    <property type="entry name" value="E1-E2_ATPase"/>
    <property type="match status" value="1"/>
</dbReference>
<feature type="domain" description="P-type ATPase A" evidence="12">
    <location>
        <begin position="150"/>
        <end position="250"/>
    </location>
</feature>
<dbReference type="NCBIfam" id="TIGR01494">
    <property type="entry name" value="ATPase_P-type"/>
    <property type="match status" value="1"/>
</dbReference>
<evidence type="ECO:0000259" key="12">
    <source>
        <dbReference type="Pfam" id="PF00122"/>
    </source>
</evidence>
<keyword evidence="9 11" id="KW-1133">Transmembrane helix</keyword>
<keyword evidence="10 11" id="KW-0472">Membrane</keyword>
<dbReference type="CDD" id="cd02079">
    <property type="entry name" value="P-type_ATPase_HM"/>
    <property type="match status" value="1"/>
</dbReference>
<comment type="similarity">
    <text evidence="2 11">Belongs to the cation transport ATPase (P-type) (TC 3.A.3) family. Type IB subfamily.</text>
</comment>
<keyword evidence="6 11" id="KW-0067">ATP-binding</keyword>
<evidence type="ECO:0000256" key="1">
    <source>
        <dbReference type="ARBA" id="ARBA00004141"/>
    </source>
</evidence>
<comment type="caution">
    <text evidence="13">The sequence shown here is derived from an EMBL/GenBank/DDBJ whole genome shotgun (WGS) entry which is preliminary data.</text>
</comment>
<evidence type="ECO:0000256" key="7">
    <source>
        <dbReference type="ARBA" id="ARBA00022842"/>
    </source>
</evidence>
<dbReference type="Gene3D" id="3.40.1110.10">
    <property type="entry name" value="Calcium-transporting ATPase, cytoplasmic domain N"/>
    <property type="match status" value="1"/>
</dbReference>
<dbReference type="InterPro" id="IPR036412">
    <property type="entry name" value="HAD-like_sf"/>
</dbReference>
<dbReference type="Gene3D" id="3.40.50.1000">
    <property type="entry name" value="HAD superfamily/HAD-like"/>
    <property type="match status" value="1"/>
</dbReference>
<accession>A0ABP2XCZ3</accession>
<dbReference type="RefSeq" id="WP_020370598.1">
    <property type="nucleotide sequence ID" value="NZ_APJW01000004.1"/>
</dbReference>
<dbReference type="InterPro" id="IPR044492">
    <property type="entry name" value="P_typ_ATPase_HD_dom"/>
</dbReference>
<comment type="subcellular location">
    <subcellularLocation>
        <location evidence="11">Cell membrane</location>
    </subcellularLocation>
    <subcellularLocation>
        <location evidence="1">Membrane</location>
        <topology evidence="1">Multi-pass membrane protein</topology>
    </subcellularLocation>
</comment>
<evidence type="ECO:0000256" key="3">
    <source>
        <dbReference type="ARBA" id="ARBA00022692"/>
    </source>
</evidence>
<evidence type="ECO:0000256" key="10">
    <source>
        <dbReference type="ARBA" id="ARBA00023136"/>
    </source>
</evidence>
<protein>
    <submittedName>
        <fullName evidence="13">Cadmium-translocating P-type ATPase</fullName>
        <ecNumber evidence="13">3.6.3.3</ecNumber>
    </submittedName>
</protein>
<dbReference type="InterPro" id="IPR023298">
    <property type="entry name" value="ATPase_P-typ_TM_dom_sf"/>
</dbReference>
<keyword evidence="7" id="KW-0460">Magnesium</keyword>
<dbReference type="EMBL" id="APJW01000004">
    <property type="protein sequence ID" value="EQM62268.1"/>
    <property type="molecule type" value="Genomic_DNA"/>
</dbReference>
<feature type="transmembrane region" description="Helical" evidence="11">
    <location>
        <begin position="301"/>
        <end position="325"/>
    </location>
</feature>
<dbReference type="Proteomes" id="UP000016064">
    <property type="component" value="Unassembled WGS sequence"/>
</dbReference>
<organism evidence="13 14">
    <name type="scientific">Chlamydia ibidis 10-1398/6</name>
    <dbReference type="NCBI Taxonomy" id="1046581"/>
    <lineage>
        <taxon>Bacteria</taxon>
        <taxon>Pseudomonadati</taxon>
        <taxon>Chlamydiota</taxon>
        <taxon>Chlamydiia</taxon>
        <taxon>Chlamydiales</taxon>
        <taxon>Chlamydiaceae</taxon>
        <taxon>Chlamydia/Chlamydophila group</taxon>
        <taxon>Chlamydia</taxon>
    </lineage>
</organism>
<keyword evidence="4 11" id="KW-0479">Metal-binding</keyword>
<feature type="transmembrane region" description="Helical" evidence="11">
    <location>
        <begin position="634"/>
        <end position="653"/>
    </location>
</feature>
<keyword evidence="13" id="KW-0378">Hydrolase</keyword>
<evidence type="ECO:0000256" key="2">
    <source>
        <dbReference type="ARBA" id="ARBA00006024"/>
    </source>
</evidence>